<name>A0ABR0S8B1_9HYPO</name>
<comment type="caution">
    <text evidence="2">The sequence shown here is derived from an EMBL/GenBank/DDBJ whole genome shotgun (WGS) entry which is preliminary data.</text>
</comment>
<organism evidence="2 3">
    <name type="scientific">Cladobotryum mycophilum</name>
    <dbReference type="NCBI Taxonomy" id="491253"/>
    <lineage>
        <taxon>Eukaryota</taxon>
        <taxon>Fungi</taxon>
        <taxon>Dikarya</taxon>
        <taxon>Ascomycota</taxon>
        <taxon>Pezizomycotina</taxon>
        <taxon>Sordariomycetes</taxon>
        <taxon>Hypocreomycetidae</taxon>
        <taxon>Hypocreales</taxon>
        <taxon>Hypocreaceae</taxon>
        <taxon>Cladobotryum</taxon>
    </lineage>
</organism>
<evidence type="ECO:0000259" key="1">
    <source>
        <dbReference type="Pfam" id="PF06985"/>
    </source>
</evidence>
<gene>
    <name evidence="2" type="ORF">PT974_12204</name>
</gene>
<evidence type="ECO:0000313" key="2">
    <source>
        <dbReference type="EMBL" id="KAK5988067.1"/>
    </source>
</evidence>
<dbReference type="Proteomes" id="UP001338125">
    <property type="component" value="Unassembled WGS sequence"/>
</dbReference>
<dbReference type="PANTHER" id="PTHR24148:SF64">
    <property type="entry name" value="HETEROKARYON INCOMPATIBILITY DOMAIN-CONTAINING PROTEIN"/>
    <property type="match status" value="1"/>
</dbReference>
<dbReference type="InterPro" id="IPR010730">
    <property type="entry name" value="HET"/>
</dbReference>
<proteinExistence type="predicted"/>
<accession>A0ABR0S8B1</accession>
<sequence>MSLFKWSPWATSNPSNTFNYVPIDVSQRTFRLIRLLPPKPSLIPGTSGTLRIEIIETDVGSPIPYDALSYVWDVPPHIKKPNRRIIVETKDGRRELLIYRSLEMALLHLAANNITHRPLFIDQISINQKNKPEKNHQVGLMREIYAKCVQVIVWLGPPTRSSEQYFNFVDEICCEGVLGRVMGPRVGQFIHVFDAVMDSSLEVNEEQREDRDDLLDTIRRFGHRFPLDGYADVLDRTWFNRLWTIQEACLAPAVVFVCGNQSLCFDCFRAGSLFYNIYNTHWIRGRTEYTSQSEYRKRSAIFEKTAGFIRIFQERKAIHQSQRRQGLLPHDRIFGLLGLTAPDDHLRQRVNVDYEKDVIEVYAEVAALLMEENVDTLLFSQLPKMTVSSQEEGSKLPSWAPDWAMNLTTPIGYSSLKEPVFAAGGPKDGRRLQFDKGSQRLTVRGVLIDKILQIGNRTLQAQSEPQITEQIDYRSAKLFFDEVTELVRQGAGTRNEGELSAADEAVESRRALRLCDSGLSYKHFVENLGDPAGIERLGALQNAIAELGQRLIRSDEIVASYHITRIYQTIGITPWYFLPFSQTDAYRRCAIDPVSAGKIIYQGLSDFIEDVVGLCVASARVYFAAFHIKFRRRFSKVNVRVSQERGEQVGLDPNVSFGPDMSAFIGNLLRNKGRKLYRTGTGFLGVGPVQMKEGDSVAVFHGGTVPHLLRPMEDGNDEIWEYLGEVYCDGIMEGEALQAGIGVEQDFVLC</sequence>
<dbReference type="Pfam" id="PF26639">
    <property type="entry name" value="Het-6_barrel"/>
    <property type="match status" value="1"/>
</dbReference>
<dbReference type="PANTHER" id="PTHR24148">
    <property type="entry name" value="ANKYRIN REPEAT DOMAIN-CONTAINING PROTEIN 39 HOMOLOG-RELATED"/>
    <property type="match status" value="1"/>
</dbReference>
<dbReference type="EMBL" id="JAVFKD010000016">
    <property type="protein sequence ID" value="KAK5988067.1"/>
    <property type="molecule type" value="Genomic_DNA"/>
</dbReference>
<dbReference type="InterPro" id="IPR052895">
    <property type="entry name" value="HetReg/Transcr_Mod"/>
</dbReference>
<evidence type="ECO:0000313" key="3">
    <source>
        <dbReference type="Proteomes" id="UP001338125"/>
    </source>
</evidence>
<protein>
    <submittedName>
        <fullName evidence="2">Heterokaryon incompatibility 6-like protein</fullName>
    </submittedName>
</protein>
<reference evidence="2 3" key="1">
    <citation type="submission" date="2024-01" db="EMBL/GenBank/DDBJ databases">
        <title>Complete genome of Cladobotryum mycophilum ATHUM6906.</title>
        <authorList>
            <person name="Christinaki A.C."/>
            <person name="Myridakis A.I."/>
            <person name="Kouvelis V.N."/>
        </authorList>
    </citation>
    <scope>NUCLEOTIDE SEQUENCE [LARGE SCALE GENOMIC DNA]</scope>
    <source>
        <strain evidence="2 3">ATHUM6906</strain>
    </source>
</reference>
<keyword evidence="3" id="KW-1185">Reference proteome</keyword>
<dbReference type="Pfam" id="PF06985">
    <property type="entry name" value="HET"/>
    <property type="match status" value="1"/>
</dbReference>
<feature type="domain" description="Heterokaryon incompatibility" evidence="1">
    <location>
        <begin position="65"/>
        <end position="247"/>
    </location>
</feature>